<evidence type="ECO:0000313" key="2">
    <source>
        <dbReference type="EMBL" id="KAH0563498.1"/>
    </source>
</evidence>
<comment type="caution">
    <text evidence="2">The sequence shown here is derived from an EMBL/GenBank/DDBJ whole genome shotgun (WGS) entry which is preliminary data.</text>
</comment>
<proteinExistence type="predicted"/>
<dbReference type="AlphaFoldDB" id="A0A9P8RSK2"/>
<protein>
    <submittedName>
        <fullName evidence="2">Uncharacterized protein</fullName>
    </submittedName>
</protein>
<evidence type="ECO:0000313" key="3">
    <source>
        <dbReference type="Proteomes" id="UP000750711"/>
    </source>
</evidence>
<feature type="region of interest" description="Disordered" evidence="1">
    <location>
        <begin position="124"/>
        <end position="161"/>
    </location>
</feature>
<reference evidence="2" key="1">
    <citation type="submission" date="2021-03" db="EMBL/GenBank/DDBJ databases">
        <title>Comparative genomics and phylogenomic investigation of the class Geoglossomycetes provide insights into ecological specialization and systematics.</title>
        <authorList>
            <person name="Melie T."/>
            <person name="Pirro S."/>
            <person name="Miller A.N."/>
            <person name="Quandt A."/>
        </authorList>
    </citation>
    <scope>NUCLEOTIDE SEQUENCE</scope>
    <source>
        <strain evidence="2">CAQ_001_2017</strain>
    </source>
</reference>
<accession>A0A9P8RSK2</accession>
<evidence type="ECO:0000256" key="1">
    <source>
        <dbReference type="SAM" id="MobiDB-lite"/>
    </source>
</evidence>
<organism evidence="2 3">
    <name type="scientific">Trichoglossum hirsutum</name>
    <dbReference type="NCBI Taxonomy" id="265104"/>
    <lineage>
        <taxon>Eukaryota</taxon>
        <taxon>Fungi</taxon>
        <taxon>Dikarya</taxon>
        <taxon>Ascomycota</taxon>
        <taxon>Pezizomycotina</taxon>
        <taxon>Geoglossomycetes</taxon>
        <taxon>Geoglossales</taxon>
        <taxon>Geoglossaceae</taxon>
        <taxon>Trichoglossum</taxon>
    </lineage>
</organism>
<dbReference type="Proteomes" id="UP000750711">
    <property type="component" value="Unassembled WGS sequence"/>
</dbReference>
<dbReference type="EMBL" id="JAGHQM010000194">
    <property type="protein sequence ID" value="KAH0563498.1"/>
    <property type="molecule type" value="Genomic_DNA"/>
</dbReference>
<gene>
    <name evidence="2" type="ORF">GP486_001933</name>
</gene>
<feature type="compositionally biased region" description="Basic and acidic residues" evidence="1">
    <location>
        <begin position="134"/>
        <end position="154"/>
    </location>
</feature>
<sequence length="161" mass="18193">MVRRRDQVGVARRMMGLDGLKNNDKWKKMRIQMERHFGKFAGRNYFLVREDEKERTLDDLRNDPAFEFVKQLEQLGEGTADWLTYQYCGGRAGSSNAGQTGTLQYAQIPFYTLISFQAGSSADIASAPQASGETRVDEAEAAPKTDNSSDRRANLDFLLNK</sequence>
<keyword evidence="3" id="KW-1185">Reference proteome</keyword>
<name>A0A9P8RSK2_9PEZI</name>